<dbReference type="RefSeq" id="WP_009182608.1">
    <property type="nucleotide sequence ID" value="NZ_CM001368.1"/>
</dbReference>
<evidence type="ECO:0000256" key="2">
    <source>
        <dbReference type="ARBA" id="ARBA00005025"/>
    </source>
</evidence>
<dbReference type="GO" id="GO:0000287">
    <property type="term" value="F:magnesium ion binding"/>
    <property type="evidence" value="ECO:0007669"/>
    <property type="project" value="UniProtKB-UniRule"/>
</dbReference>
<evidence type="ECO:0000256" key="10">
    <source>
        <dbReference type="ARBA" id="ARBA00023304"/>
    </source>
</evidence>
<comment type="cofactor">
    <cofactor evidence="11">
        <name>thiamine diphosphate</name>
        <dbReference type="ChEBI" id="CHEBI:58937"/>
    </cofactor>
    <text evidence="11">Binds 1 thiamine pyrophosphate per subunit.</text>
</comment>
<dbReference type="GO" id="GO:0050660">
    <property type="term" value="F:flavin adenine dinucleotide binding"/>
    <property type="evidence" value="ECO:0007669"/>
    <property type="project" value="InterPro"/>
</dbReference>
<evidence type="ECO:0000259" key="12">
    <source>
        <dbReference type="Pfam" id="PF00205"/>
    </source>
</evidence>
<evidence type="ECO:0000256" key="11">
    <source>
        <dbReference type="RuleBase" id="RU003591"/>
    </source>
</evidence>
<accession>G7QAP4</accession>
<proteinExistence type="inferred from homology"/>
<comment type="pathway">
    <text evidence="1 11">Amino-acid biosynthesis; L-isoleucine biosynthesis; L-isoleucine from 2-oxobutanoate: step 1/4.</text>
</comment>
<dbReference type="UniPathway" id="UPA00049">
    <property type="reaction ID" value="UER00059"/>
</dbReference>
<sequence>MSTTIRMTGARIIAASLLRHGIATVTGIPGGANLPLFDAIAETPVRIVLARHEQGAGFISQGMARVSGRPQVCLATSGPGAMNLLTAIADAKADSVPLVCITGQVPRGLIGTDAFQEVDVYGLTIPIAKHNVLVRRASDLPRVMAEAFAIAASGRPGPVVIDVPRDVQTEETAFDGWPEPARPEVQSAPHPAELARAAALLARAERPVLYCGGGAARCGAGPAVAALAEALDAPVVTTLMALGLLPPDHPRNAGMIGMHGRPAANHLLLDCDLLVAVGARFDDRATGDAKRFCPDAAVVHIDIDPAEHHKNRSAHVALAGDAGRVLEALSPLVPARPRPAWSVRRAALEREHPFVLPETADPKSPYGFLAVAAELLGPDAIVATDVGQNQMRAAQVWPCRRPGRFLTSGGLGTMGFGLPAAIGAALADPGTPVACVTGDGGLLMNVQELATAVECGLPVKILLMDNGVLGLVRQQQAFFVGGRYTASTFAARPDFPGLAAAFGLACVDLGACRDARGALAAALAAPGPALVRLPVDPDAHVYPMVPPGAANHEMILEERHAHAK</sequence>
<keyword evidence="6 11" id="KW-0808">Transferase</keyword>
<gene>
    <name evidence="15" type="ORF">DFW101_3276</name>
</gene>
<dbReference type="InterPro" id="IPR012846">
    <property type="entry name" value="Acetolactate_synth_lsu"/>
</dbReference>
<evidence type="ECO:0000259" key="13">
    <source>
        <dbReference type="Pfam" id="PF02775"/>
    </source>
</evidence>
<dbReference type="Gene3D" id="3.40.50.970">
    <property type="match status" value="2"/>
</dbReference>
<evidence type="ECO:0000256" key="5">
    <source>
        <dbReference type="ARBA" id="ARBA00022605"/>
    </source>
</evidence>
<comment type="pathway">
    <text evidence="2 11">Amino-acid biosynthesis; L-valine biosynthesis; L-valine from pyruvate: step 1/4.</text>
</comment>
<dbReference type="FunFam" id="3.40.50.970:FF:000007">
    <property type="entry name" value="Acetolactate synthase"/>
    <property type="match status" value="1"/>
</dbReference>
<dbReference type="EC" id="2.2.1.6" evidence="4 11"/>
<evidence type="ECO:0000256" key="6">
    <source>
        <dbReference type="ARBA" id="ARBA00022679"/>
    </source>
</evidence>
<dbReference type="eggNOG" id="COG0028">
    <property type="taxonomic scope" value="Bacteria"/>
</dbReference>
<keyword evidence="8 11" id="KW-0460">Magnesium</keyword>
<dbReference type="SUPFAM" id="SSF52518">
    <property type="entry name" value="Thiamin diphosphate-binding fold (THDP-binding)"/>
    <property type="match status" value="2"/>
</dbReference>
<name>G7QAP4_9BACT</name>
<dbReference type="NCBIfam" id="TIGR00118">
    <property type="entry name" value="acolac_lg"/>
    <property type="match status" value="1"/>
</dbReference>
<dbReference type="HOGENOM" id="CLU_013748_3_2_7"/>
<dbReference type="GO" id="GO:0003984">
    <property type="term" value="F:acetolactate synthase activity"/>
    <property type="evidence" value="ECO:0007669"/>
    <property type="project" value="UniProtKB-EC"/>
</dbReference>
<dbReference type="GO" id="GO:0009097">
    <property type="term" value="P:isoleucine biosynthetic process"/>
    <property type="evidence" value="ECO:0007669"/>
    <property type="project" value="UniProtKB-UniPathway"/>
</dbReference>
<dbReference type="Pfam" id="PF02775">
    <property type="entry name" value="TPP_enzyme_C"/>
    <property type="match status" value="1"/>
</dbReference>
<dbReference type="GO" id="GO:0005948">
    <property type="term" value="C:acetolactate synthase complex"/>
    <property type="evidence" value="ECO:0007669"/>
    <property type="project" value="TreeGrafter"/>
</dbReference>
<dbReference type="InterPro" id="IPR012001">
    <property type="entry name" value="Thiamin_PyroP_enz_TPP-bd_dom"/>
</dbReference>
<dbReference type="CDD" id="cd07035">
    <property type="entry name" value="TPP_PYR_POX_like"/>
    <property type="match status" value="1"/>
</dbReference>
<dbReference type="OrthoDB" id="2254214at2"/>
<evidence type="ECO:0000256" key="4">
    <source>
        <dbReference type="ARBA" id="ARBA00013145"/>
    </source>
</evidence>
<dbReference type="Pfam" id="PF02776">
    <property type="entry name" value="TPP_enzyme_N"/>
    <property type="match status" value="1"/>
</dbReference>
<evidence type="ECO:0000256" key="3">
    <source>
        <dbReference type="ARBA" id="ARBA00007812"/>
    </source>
</evidence>
<dbReference type="AlphaFoldDB" id="G7QAP4"/>
<feature type="domain" description="Thiamine pyrophosphate enzyme central" evidence="12">
    <location>
        <begin position="194"/>
        <end position="329"/>
    </location>
</feature>
<evidence type="ECO:0000313" key="15">
    <source>
        <dbReference type="EMBL" id="EHJ49275.1"/>
    </source>
</evidence>
<feature type="domain" description="Thiamine pyrophosphate enzyme N-terminal TPP-binding" evidence="14">
    <location>
        <begin position="7"/>
        <end position="121"/>
    </location>
</feature>
<keyword evidence="10 11" id="KW-0100">Branched-chain amino acid biosynthesis</keyword>
<dbReference type="CDD" id="cd02015">
    <property type="entry name" value="TPP_AHAS"/>
    <property type="match status" value="1"/>
</dbReference>
<feature type="domain" description="Thiamine pyrophosphate enzyme TPP-binding" evidence="13">
    <location>
        <begin position="385"/>
        <end position="531"/>
    </location>
</feature>
<comment type="catalytic activity">
    <reaction evidence="11">
        <text>2 pyruvate + H(+) = (2S)-2-acetolactate + CO2</text>
        <dbReference type="Rhea" id="RHEA:25249"/>
        <dbReference type="ChEBI" id="CHEBI:15361"/>
        <dbReference type="ChEBI" id="CHEBI:15378"/>
        <dbReference type="ChEBI" id="CHEBI:16526"/>
        <dbReference type="ChEBI" id="CHEBI:58476"/>
        <dbReference type="EC" id="2.2.1.6"/>
    </reaction>
</comment>
<dbReference type="GO" id="GO:0009099">
    <property type="term" value="P:L-valine biosynthetic process"/>
    <property type="evidence" value="ECO:0007669"/>
    <property type="project" value="UniProtKB-UniPathway"/>
</dbReference>
<dbReference type="PANTHER" id="PTHR18968">
    <property type="entry name" value="THIAMINE PYROPHOSPHATE ENZYMES"/>
    <property type="match status" value="1"/>
</dbReference>
<evidence type="ECO:0000256" key="9">
    <source>
        <dbReference type="ARBA" id="ARBA00023052"/>
    </source>
</evidence>
<dbReference type="InterPro" id="IPR029061">
    <property type="entry name" value="THDP-binding"/>
</dbReference>
<dbReference type="InterPro" id="IPR011766">
    <property type="entry name" value="TPP_enzyme_TPP-bd"/>
</dbReference>
<organism evidence="15 16">
    <name type="scientific">Solidesulfovibrio carbinoliphilus subsp. oakridgensis</name>
    <dbReference type="NCBI Taxonomy" id="694327"/>
    <lineage>
        <taxon>Bacteria</taxon>
        <taxon>Pseudomonadati</taxon>
        <taxon>Thermodesulfobacteriota</taxon>
        <taxon>Desulfovibrionia</taxon>
        <taxon>Desulfovibrionales</taxon>
        <taxon>Desulfovibrionaceae</taxon>
        <taxon>Solidesulfovibrio</taxon>
    </lineage>
</organism>
<dbReference type="SUPFAM" id="SSF52467">
    <property type="entry name" value="DHS-like NAD/FAD-binding domain"/>
    <property type="match status" value="1"/>
</dbReference>
<dbReference type="PANTHER" id="PTHR18968:SF170">
    <property type="entry name" value="ACETOLACTATE SYNTHASE ISOZYME 1 LARGE SUBUNIT"/>
    <property type="match status" value="1"/>
</dbReference>
<evidence type="ECO:0000259" key="14">
    <source>
        <dbReference type="Pfam" id="PF02776"/>
    </source>
</evidence>
<dbReference type="Pfam" id="PF00205">
    <property type="entry name" value="TPP_enzyme_M"/>
    <property type="match status" value="1"/>
</dbReference>
<protein>
    <recommendedName>
        <fullName evidence="4 11">Acetolactate synthase</fullName>
        <ecNumber evidence="4 11">2.2.1.6</ecNumber>
    </recommendedName>
</protein>
<dbReference type="FunFam" id="3.40.50.1220:FF:000008">
    <property type="entry name" value="Acetolactate synthase"/>
    <property type="match status" value="1"/>
</dbReference>
<dbReference type="InterPro" id="IPR029035">
    <property type="entry name" value="DHS-like_NAD/FAD-binding_dom"/>
</dbReference>
<dbReference type="InterPro" id="IPR039368">
    <property type="entry name" value="AHAS_TPP"/>
</dbReference>
<dbReference type="UniPathway" id="UPA00047">
    <property type="reaction ID" value="UER00055"/>
</dbReference>
<evidence type="ECO:0000313" key="16">
    <source>
        <dbReference type="Proteomes" id="UP000004662"/>
    </source>
</evidence>
<reference evidence="16" key="1">
    <citation type="journal article" date="2015" name="Genome Announc.">
        <title>High-Quality Draft Genome Sequence of Desulfovibrio carbinoliphilus FW-101-2B, an Organic Acid-Oxidizing Sulfate-Reducing Bacterium Isolated from Uranium(VI)-Contaminated Groundwater.</title>
        <authorList>
            <person name="Ramsay B.D."/>
            <person name="Hwang C."/>
            <person name="Woo H.L."/>
            <person name="Carroll S.L."/>
            <person name="Lucas S."/>
            <person name="Han J."/>
            <person name="Lapidus A.L."/>
            <person name="Cheng J.F."/>
            <person name="Goodwin L.A."/>
            <person name="Pitluck S."/>
            <person name="Peters L."/>
            <person name="Chertkov O."/>
            <person name="Held B."/>
            <person name="Detter J.C."/>
            <person name="Han C.S."/>
            <person name="Tapia R."/>
            <person name="Land M.L."/>
            <person name="Hauser L.J."/>
            <person name="Kyrpides N.C."/>
            <person name="Ivanova N.N."/>
            <person name="Mikhailova N."/>
            <person name="Pagani I."/>
            <person name="Woyke T."/>
            <person name="Arkin A.P."/>
            <person name="Dehal P."/>
            <person name="Chivian D."/>
            <person name="Criddle C.S."/>
            <person name="Wu W."/>
            <person name="Chakraborty R."/>
            <person name="Hazen T.C."/>
            <person name="Fields M.W."/>
        </authorList>
    </citation>
    <scope>NUCLEOTIDE SEQUENCE [LARGE SCALE GENOMIC DNA]</scope>
    <source>
        <strain evidence="16">FW-101-2B</strain>
    </source>
</reference>
<evidence type="ECO:0000256" key="7">
    <source>
        <dbReference type="ARBA" id="ARBA00022723"/>
    </source>
</evidence>
<evidence type="ECO:0000256" key="1">
    <source>
        <dbReference type="ARBA" id="ARBA00004974"/>
    </source>
</evidence>
<dbReference type="Proteomes" id="UP000004662">
    <property type="component" value="Chromosome"/>
</dbReference>
<keyword evidence="16" id="KW-1185">Reference proteome</keyword>
<dbReference type="InterPro" id="IPR012000">
    <property type="entry name" value="Thiamin_PyroP_enz_cen_dom"/>
</dbReference>
<dbReference type="STRING" id="694327.DFW101_3276"/>
<keyword evidence="9 11" id="KW-0786">Thiamine pyrophosphate</keyword>
<comment type="cofactor">
    <cofactor evidence="11">
        <name>Mg(2+)</name>
        <dbReference type="ChEBI" id="CHEBI:18420"/>
    </cofactor>
    <text evidence="11">Binds 1 Mg(2+) ion per subunit.</text>
</comment>
<keyword evidence="5 11" id="KW-0028">Amino-acid biosynthesis</keyword>
<evidence type="ECO:0000256" key="8">
    <source>
        <dbReference type="ARBA" id="ARBA00022842"/>
    </source>
</evidence>
<dbReference type="EMBL" id="CM001368">
    <property type="protein sequence ID" value="EHJ49275.1"/>
    <property type="molecule type" value="Genomic_DNA"/>
</dbReference>
<comment type="similarity">
    <text evidence="3 11">Belongs to the TPP enzyme family.</text>
</comment>
<keyword evidence="7 11" id="KW-0479">Metal-binding</keyword>
<dbReference type="Gene3D" id="3.40.50.1220">
    <property type="entry name" value="TPP-binding domain"/>
    <property type="match status" value="1"/>
</dbReference>
<dbReference type="GO" id="GO:0030976">
    <property type="term" value="F:thiamine pyrophosphate binding"/>
    <property type="evidence" value="ECO:0007669"/>
    <property type="project" value="UniProtKB-UniRule"/>
</dbReference>
<dbReference type="InterPro" id="IPR045229">
    <property type="entry name" value="TPP_enz"/>
</dbReference>